<dbReference type="SMART" id="SM00160">
    <property type="entry name" value="RanBD"/>
    <property type="match status" value="1"/>
</dbReference>
<dbReference type="RefSeq" id="XP_022651841.1">
    <property type="nucleotide sequence ID" value="XM_022796106.1"/>
</dbReference>
<dbReference type="InterPro" id="IPR045255">
    <property type="entry name" value="RanBP1-like"/>
</dbReference>
<dbReference type="Pfam" id="PF00638">
    <property type="entry name" value="Ran_BP1"/>
    <property type="match status" value="1"/>
</dbReference>
<dbReference type="GeneID" id="111246467"/>
<feature type="compositionally biased region" description="Basic and acidic residues" evidence="10">
    <location>
        <begin position="401"/>
        <end position="410"/>
    </location>
</feature>
<evidence type="ECO:0000256" key="9">
    <source>
        <dbReference type="ARBA" id="ARBA00023242"/>
    </source>
</evidence>
<dbReference type="PANTHER" id="PTHR23138">
    <property type="entry name" value="RAN BINDING PROTEIN"/>
    <property type="match status" value="1"/>
</dbReference>
<dbReference type="InterPro" id="IPR000156">
    <property type="entry name" value="Ran_bind_dom"/>
</dbReference>
<protein>
    <recommendedName>
        <fullName evidence="11">RanBD1 domain-containing protein</fullName>
    </recommendedName>
</protein>
<keyword evidence="9" id="KW-0539">Nucleus</keyword>
<dbReference type="CTD" id="10762"/>
<sequence length="535" mass="57940">MSALWVVVVPKIRGELLSRLQAEQRCDIEFFGPIDTTRRSNMAKRRAEKQLNDRNWDDDESAEEAGVFERASEDVLAKRTIRRAKRNLPQSDDAAARPNPFAGFSFNHNGGSASSVPTVAVNSNGTNSNSRTSDEYLFKVAQLNRDIQKFIDRLMKDSGPYLNLTPCFDDYIKHFQRLTTEEEERQQKNNNNNISTTYSMTSITGGFGTSTGAVTTSKAAADTEPKITFSFGAKAATTPFTTTAPKASTDCNSNVGPSAGFNFGVPANTVSNSLNSNSSSSGAKDANSPVKFTFGAPPSTSQAASSSASSPVKSVFRYSSAVFGAPTSSTASTEPPVTFKFGSTLTAGSGDKTAEKATTSKPVFAFNAKTGFEFGSTISASNSAIPATTAVQDDNDDEEEAPPKVEVTHEEEGSLYMKKVKLFYKKPESDEKGQYADKGVGFLHIKKLDCGGYQLLVRAQSTLGNVLLNIRLGKDMPVKHVGKNNVAIMCVPNPRLDPKAKDDKPDPPTMFLIRVKTFEDAIELRDKLIEYKDSV</sequence>
<keyword evidence="6" id="KW-0007">Acetylation</keyword>
<evidence type="ECO:0000256" key="8">
    <source>
        <dbReference type="ARBA" id="ARBA00023132"/>
    </source>
</evidence>
<dbReference type="InterPro" id="IPR015007">
    <property type="entry name" value="NUP2/50/61"/>
</dbReference>
<dbReference type="GO" id="GO:0051028">
    <property type="term" value="P:mRNA transport"/>
    <property type="evidence" value="ECO:0007669"/>
    <property type="project" value="UniProtKB-KW"/>
</dbReference>
<dbReference type="CDD" id="cd13170">
    <property type="entry name" value="RanBD_NUP50"/>
    <property type="match status" value="1"/>
</dbReference>
<dbReference type="PROSITE" id="PS50196">
    <property type="entry name" value="RANBD1"/>
    <property type="match status" value="1"/>
</dbReference>
<keyword evidence="13" id="KW-1185">Reference proteome</keyword>
<keyword evidence="7" id="KW-0811">Translocation</keyword>
<dbReference type="PANTHER" id="PTHR23138:SF141">
    <property type="entry name" value="NUCLEAR PORE COMPLEX PROTEIN NUP50"/>
    <property type="match status" value="1"/>
</dbReference>
<keyword evidence="2" id="KW-0813">Transport</keyword>
<dbReference type="GO" id="GO:0005643">
    <property type="term" value="C:nuclear pore"/>
    <property type="evidence" value="ECO:0007669"/>
    <property type="project" value="UniProtKB-SubCell"/>
</dbReference>
<dbReference type="Proteomes" id="UP000594260">
    <property type="component" value="Unplaced"/>
</dbReference>
<dbReference type="GO" id="GO:0006606">
    <property type="term" value="P:protein import into nucleus"/>
    <property type="evidence" value="ECO:0007669"/>
    <property type="project" value="TreeGrafter"/>
</dbReference>
<feature type="region of interest" description="Disordered" evidence="10">
    <location>
        <begin position="389"/>
        <end position="410"/>
    </location>
</feature>
<keyword evidence="5" id="KW-0653">Protein transport</keyword>
<dbReference type="AlphaFoldDB" id="A0A7M7JHQ6"/>
<organism evidence="12 13">
    <name type="scientific">Varroa destructor</name>
    <name type="common">Honeybee mite</name>
    <dbReference type="NCBI Taxonomy" id="109461"/>
    <lineage>
        <taxon>Eukaryota</taxon>
        <taxon>Metazoa</taxon>
        <taxon>Ecdysozoa</taxon>
        <taxon>Arthropoda</taxon>
        <taxon>Chelicerata</taxon>
        <taxon>Arachnida</taxon>
        <taxon>Acari</taxon>
        <taxon>Parasitiformes</taxon>
        <taxon>Mesostigmata</taxon>
        <taxon>Gamasina</taxon>
        <taxon>Dermanyssoidea</taxon>
        <taxon>Varroidae</taxon>
        <taxon>Varroa</taxon>
    </lineage>
</organism>
<accession>A0A7M7JHQ6</accession>
<keyword evidence="3" id="KW-0677">Repeat</keyword>
<keyword evidence="4" id="KW-0509">mRNA transport</keyword>
<reference evidence="12" key="1">
    <citation type="submission" date="2021-01" db="UniProtKB">
        <authorList>
            <consortium name="EnsemblMetazoa"/>
        </authorList>
    </citation>
    <scope>IDENTIFICATION</scope>
</reference>
<feature type="region of interest" description="Disordered" evidence="10">
    <location>
        <begin position="41"/>
        <end position="64"/>
    </location>
</feature>
<dbReference type="Pfam" id="PF08911">
    <property type="entry name" value="NUP50"/>
    <property type="match status" value="1"/>
</dbReference>
<dbReference type="KEGG" id="vde:111246467"/>
<name>A0A7M7JHQ6_VARDE</name>
<comment type="subcellular location">
    <subcellularLocation>
        <location evidence="1">Nucleus</location>
        <location evidence="1">Nuclear pore complex</location>
    </subcellularLocation>
</comment>
<dbReference type="InterPro" id="IPR011993">
    <property type="entry name" value="PH-like_dom_sf"/>
</dbReference>
<dbReference type="OrthoDB" id="10062131at2759"/>
<dbReference type="EnsemblMetazoa" id="XM_022796106">
    <property type="protein sequence ID" value="XP_022651841"/>
    <property type="gene ID" value="LOC111246467"/>
</dbReference>
<proteinExistence type="predicted"/>
<evidence type="ECO:0000256" key="3">
    <source>
        <dbReference type="ARBA" id="ARBA00022737"/>
    </source>
</evidence>
<evidence type="ECO:0000313" key="13">
    <source>
        <dbReference type="Proteomes" id="UP000594260"/>
    </source>
</evidence>
<evidence type="ECO:0000256" key="4">
    <source>
        <dbReference type="ARBA" id="ARBA00022816"/>
    </source>
</evidence>
<evidence type="ECO:0000256" key="6">
    <source>
        <dbReference type="ARBA" id="ARBA00022990"/>
    </source>
</evidence>
<feature type="domain" description="RanBD1" evidence="11">
    <location>
        <begin position="404"/>
        <end position="535"/>
    </location>
</feature>
<evidence type="ECO:0000256" key="2">
    <source>
        <dbReference type="ARBA" id="ARBA00022448"/>
    </source>
</evidence>
<evidence type="ECO:0000256" key="5">
    <source>
        <dbReference type="ARBA" id="ARBA00022927"/>
    </source>
</evidence>
<dbReference type="FunCoup" id="A0A7M7JHQ6">
    <property type="interactions" value="1269"/>
</dbReference>
<dbReference type="Gene3D" id="2.30.29.30">
    <property type="entry name" value="Pleckstrin-homology domain (PH domain)/Phosphotyrosine-binding domain (PTB)"/>
    <property type="match status" value="1"/>
</dbReference>
<keyword evidence="8" id="KW-0906">Nuclear pore complex</keyword>
<evidence type="ECO:0000256" key="1">
    <source>
        <dbReference type="ARBA" id="ARBA00004567"/>
    </source>
</evidence>
<evidence type="ECO:0000259" key="11">
    <source>
        <dbReference type="PROSITE" id="PS50196"/>
    </source>
</evidence>
<evidence type="ECO:0000256" key="7">
    <source>
        <dbReference type="ARBA" id="ARBA00023010"/>
    </source>
</evidence>
<dbReference type="SUPFAM" id="SSF50729">
    <property type="entry name" value="PH domain-like"/>
    <property type="match status" value="1"/>
</dbReference>
<dbReference type="OMA" id="TIRCKLF"/>
<evidence type="ECO:0000313" key="12">
    <source>
        <dbReference type="EnsemblMetazoa" id="XP_022651841"/>
    </source>
</evidence>
<evidence type="ECO:0000256" key="10">
    <source>
        <dbReference type="SAM" id="MobiDB-lite"/>
    </source>
</evidence>
<dbReference type="InParanoid" id="A0A7M7JHQ6"/>